<evidence type="ECO:0000256" key="1">
    <source>
        <dbReference type="ARBA" id="ARBA00022723"/>
    </source>
</evidence>
<reference evidence="7 8" key="1">
    <citation type="journal article" date="2014" name="Genome Biol.">
        <title>Transcriptome and methylome profiling reveals relics of genome dominance in the mesopolyploid Brassica oleracea.</title>
        <authorList>
            <person name="Parkin I.A."/>
            <person name="Koh C."/>
            <person name="Tang H."/>
            <person name="Robinson S.J."/>
            <person name="Kagale S."/>
            <person name="Clarke W.E."/>
            <person name="Town C.D."/>
            <person name="Nixon J."/>
            <person name="Krishnakumar V."/>
            <person name="Bidwell S.L."/>
            <person name="Denoeud F."/>
            <person name="Belcram H."/>
            <person name="Links M.G."/>
            <person name="Just J."/>
            <person name="Clarke C."/>
            <person name="Bender T."/>
            <person name="Huebert T."/>
            <person name="Mason A.S."/>
            <person name="Pires J.C."/>
            <person name="Barker G."/>
            <person name="Moore J."/>
            <person name="Walley P.G."/>
            <person name="Manoli S."/>
            <person name="Batley J."/>
            <person name="Edwards D."/>
            <person name="Nelson M.N."/>
            <person name="Wang X."/>
            <person name="Paterson A.H."/>
            <person name="King G."/>
            <person name="Bancroft I."/>
            <person name="Chalhoub B."/>
            <person name="Sharpe A.G."/>
        </authorList>
    </citation>
    <scope>NUCLEOTIDE SEQUENCE</scope>
    <source>
        <strain evidence="7 8">cv. TO1000</strain>
    </source>
</reference>
<organism evidence="7 8">
    <name type="scientific">Brassica oleracea var. oleracea</name>
    <dbReference type="NCBI Taxonomy" id="109376"/>
    <lineage>
        <taxon>Eukaryota</taxon>
        <taxon>Viridiplantae</taxon>
        <taxon>Streptophyta</taxon>
        <taxon>Embryophyta</taxon>
        <taxon>Tracheophyta</taxon>
        <taxon>Spermatophyta</taxon>
        <taxon>Magnoliopsida</taxon>
        <taxon>eudicotyledons</taxon>
        <taxon>Gunneridae</taxon>
        <taxon>Pentapetalae</taxon>
        <taxon>rosids</taxon>
        <taxon>malvids</taxon>
        <taxon>Brassicales</taxon>
        <taxon>Brassicaceae</taxon>
        <taxon>Brassiceae</taxon>
        <taxon>Brassica</taxon>
    </lineage>
</organism>
<dbReference type="PANTHER" id="PTHR33248">
    <property type="entry name" value="ZINC ION-BINDING PROTEIN"/>
    <property type="match status" value="1"/>
</dbReference>
<accession>A0A0D3D0C1</accession>
<sequence length="187" mass="20811">MESVLFGCCSPREFRNRNQKLDGDGEGDGEALISKSISSNRKPTLRLLSFTGVGDLFISLGEVAASGVVCYCGTKPLLATSNTRQDQGRRYYTCAKKDDGECHVYKWLDEALMEEMRARDIHVLQLGEKVESLTLLTDYDTEQKIRNLEKIVGDMAKEKSSFSYGFECFVIGIVVLVVVIGLEVMFG</sequence>
<keyword evidence="5" id="KW-0472">Membrane</keyword>
<dbReference type="InterPro" id="IPR010666">
    <property type="entry name" value="Znf_GRF"/>
</dbReference>
<keyword evidence="1" id="KW-0479">Metal-binding</keyword>
<keyword evidence="5" id="KW-1133">Transmembrane helix</keyword>
<evidence type="ECO:0000256" key="5">
    <source>
        <dbReference type="SAM" id="Phobius"/>
    </source>
</evidence>
<name>A0A0D3D0C1_BRAOL</name>
<dbReference type="Proteomes" id="UP000032141">
    <property type="component" value="Chromosome C6"/>
</dbReference>
<evidence type="ECO:0000313" key="8">
    <source>
        <dbReference type="Proteomes" id="UP000032141"/>
    </source>
</evidence>
<evidence type="ECO:0000259" key="6">
    <source>
        <dbReference type="PROSITE" id="PS51999"/>
    </source>
</evidence>
<evidence type="ECO:0000313" key="7">
    <source>
        <dbReference type="EnsemblPlants" id="Bo6g116670.1"/>
    </source>
</evidence>
<keyword evidence="3" id="KW-0862">Zinc</keyword>
<keyword evidence="8" id="KW-1185">Reference proteome</keyword>
<feature type="domain" description="GRF-type" evidence="6">
    <location>
        <begin position="70"/>
        <end position="111"/>
    </location>
</feature>
<dbReference type="HOGENOM" id="CLU_1449600_0_0_1"/>
<dbReference type="Pfam" id="PF06839">
    <property type="entry name" value="Zn_ribbon_GRF"/>
    <property type="match status" value="1"/>
</dbReference>
<dbReference type="PROSITE" id="PS51999">
    <property type="entry name" value="ZF_GRF"/>
    <property type="match status" value="1"/>
</dbReference>
<keyword evidence="2 4" id="KW-0863">Zinc-finger</keyword>
<keyword evidence="5" id="KW-0812">Transmembrane</keyword>
<dbReference type="EnsemblPlants" id="Bo6g116670.1">
    <property type="protein sequence ID" value="Bo6g116670.1"/>
    <property type="gene ID" value="Bo6g116670"/>
</dbReference>
<dbReference type="Gramene" id="Bo6g116670.1">
    <property type="protein sequence ID" value="Bo6g116670.1"/>
    <property type="gene ID" value="Bo6g116670"/>
</dbReference>
<evidence type="ECO:0000256" key="2">
    <source>
        <dbReference type="ARBA" id="ARBA00022771"/>
    </source>
</evidence>
<proteinExistence type="predicted"/>
<feature type="transmembrane region" description="Helical" evidence="5">
    <location>
        <begin position="164"/>
        <end position="186"/>
    </location>
</feature>
<dbReference type="GO" id="GO:0008270">
    <property type="term" value="F:zinc ion binding"/>
    <property type="evidence" value="ECO:0007669"/>
    <property type="project" value="UniProtKB-KW"/>
</dbReference>
<evidence type="ECO:0000256" key="3">
    <source>
        <dbReference type="ARBA" id="ARBA00022833"/>
    </source>
</evidence>
<reference evidence="7" key="2">
    <citation type="submission" date="2015-03" db="UniProtKB">
        <authorList>
            <consortium name="EnsemblPlants"/>
        </authorList>
    </citation>
    <scope>IDENTIFICATION</scope>
</reference>
<protein>
    <recommendedName>
        <fullName evidence="6">GRF-type domain-containing protein</fullName>
    </recommendedName>
</protein>
<dbReference type="AlphaFoldDB" id="A0A0D3D0C1"/>
<evidence type="ECO:0000256" key="4">
    <source>
        <dbReference type="PROSITE-ProRule" id="PRU01343"/>
    </source>
</evidence>